<comment type="caution">
    <text evidence="2">The sequence shown here is derived from an EMBL/GenBank/DDBJ whole genome shotgun (WGS) entry which is preliminary data.</text>
</comment>
<keyword evidence="3" id="KW-1185">Reference proteome</keyword>
<dbReference type="Pfam" id="PF00535">
    <property type="entry name" value="Glycos_transf_2"/>
    <property type="match status" value="1"/>
</dbReference>
<dbReference type="PANTHER" id="PTHR22916">
    <property type="entry name" value="GLYCOSYLTRANSFERASE"/>
    <property type="match status" value="1"/>
</dbReference>
<evidence type="ECO:0000259" key="1">
    <source>
        <dbReference type="Pfam" id="PF00535"/>
    </source>
</evidence>
<accession>A0ABY3EP71</accession>
<dbReference type="Proteomes" id="UP000318943">
    <property type="component" value="Unassembled WGS sequence"/>
</dbReference>
<dbReference type="PANTHER" id="PTHR22916:SF3">
    <property type="entry name" value="UDP-GLCNAC:BETAGAL BETA-1,3-N-ACETYLGLUCOSAMINYLTRANSFERASE-LIKE PROTEIN 1"/>
    <property type="match status" value="1"/>
</dbReference>
<protein>
    <submittedName>
        <fullName evidence="2">Glycosyltransferase</fullName>
    </submittedName>
</protein>
<dbReference type="SUPFAM" id="SSF53448">
    <property type="entry name" value="Nucleotide-diphospho-sugar transferases"/>
    <property type="match status" value="1"/>
</dbReference>
<proteinExistence type="predicted"/>
<gene>
    <name evidence="2" type="ORF">FGG12_12520</name>
</gene>
<name>A0ABY3EP71_9BURK</name>
<reference evidence="2 3" key="1">
    <citation type="submission" date="2019-05" db="EMBL/GenBank/DDBJ databases">
        <title>Whole genome sequence analysis of Cupriavidus campinensis S14E4C strain.</title>
        <authorList>
            <person name="Abbaszade G."/>
            <person name="Szabo A."/>
            <person name="Toumi M."/>
            <person name="Toth E."/>
        </authorList>
    </citation>
    <scope>NUCLEOTIDE SEQUENCE [LARGE SCALE GENOMIC DNA]</scope>
    <source>
        <strain evidence="2 3">S14E4C</strain>
    </source>
</reference>
<dbReference type="InterPro" id="IPR029044">
    <property type="entry name" value="Nucleotide-diphossugar_trans"/>
</dbReference>
<feature type="domain" description="Glycosyltransferase 2-like" evidence="1">
    <location>
        <begin position="11"/>
        <end position="136"/>
    </location>
</feature>
<dbReference type="RefSeq" id="WP_144197996.1">
    <property type="nucleotide sequence ID" value="NZ_CP043440.1"/>
</dbReference>
<evidence type="ECO:0000313" key="3">
    <source>
        <dbReference type="Proteomes" id="UP000318943"/>
    </source>
</evidence>
<evidence type="ECO:0000313" key="2">
    <source>
        <dbReference type="EMBL" id="TSP12413.1"/>
    </source>
</evidence>
<dbReference type="EMBL" id="VCIZ01000006">
    <property type="protein sequence ID" value="TSP12413.1"/>
    <property type="molecule type" value="Genomic_DNA"/>
</dbReference>
<organism evidence="2 3">
    <name type="scientific">Cupriavidus campinensis</name>
    <dbReference type="NCBI Taxonomy" id="151783"/>
    <lineage>
        <taxon>Bacteria</taxon>
        <taxon>Pseudomonadati</taxon>
        <taxon>Pseudomonadota</taxon>
        <taxon>Betaproteobacteria</taxon>
        <taxon>Burkholderiales</taxon>
        <taxon>Burkholderiaceae</taxon>
        <taxon>Cupriavidus</taxon>
    </lineage>
</organism>
<dbReference type="InterPro" id="IPR001173">
    <property type="entry name" value="Glyco_trans_2-like"/>
</dbReference>
<dbReference type="Gene3D" id="3.90.550.10">
    <property type="entry name" value="Spore Coat Polysaccharide Biosynthesis Protein SpsA, Chain A"/>
    <property type="match status" value="1"/>
</dbReference>
<sequence>MFEPVHSPSISVLLPVRNGERTIVSAACSILNQTFGDFELMVLDDGSTDRTAMLVRGLDDPRIRLVSDGRQLGLTARLNQGVDLARGRYLARMDADDLSFPERLKRQYDFLERHAEVDLLGCRAAVFRNDGSIVGFLPFRETHEAICAQPWRSIPLPHPTWMGRSTWFRKHRYLVPEVRRAEDQELLLRSCLDSRFACLDETLLAYRQGAYSVASTLVARRHLLRVQLRTFMQRQQWANALLAAMSVGFKVAVDVVAALPGMDKGLAFRRVEDPVPPQVVQQIRALLSSASTS</sequence>